<feature type="region of interest" description="Disordered" evidence="1">
    <location>
        <begin position="1"/>
        <end position="83"/>
    </location>
</feature>
<evidence type="ECO:0000313" key="2">
    <source>
        <dbReference type="EMBL" id="MFH7600192.1"/>
    </source>
</evidence>
<dbReference type="Proteomes" id="UP001610631">
    <property type="component" value="Unassembled WGS sequence"/>
</dbReference>
<reference evidence="2 3" key="1">
    <citation type="submission" date="2024-03" db="EMBL/GenBank/DDBJ databases">
        <title>Whole genome sequencing of Streptomyces racemochromogenes, to identify antimicrobial biosynthetic gene clusters.</title>
        <authorList>
            <person name="Suryawanshi P."/>
            <person name="Krishnaraj P.U."/>
            <person name="Arun Y.P."/>
            <person name="Suryawanshi M.P."/>
            <person name="Rakshit O."/>
        </authorList>
    </citation>
    <scope>NUCLEOTIDE SEQUENCE [LARGE SCALE GENOMIC DNA]</scope>
    <source>
        <strain evidence="2 3">AUDT626</strain>
    </source>
</reference>
<gene>
    <name evidence="2" type="ORF">WDV06_34610</name>
</gene>
<keyword evidence="3" id="KW-1185">Reference proteome</keyword>
<sequence length="83" mass="8244">MTMDSAPARHTGGQSGTGHPGGRAFASASPVAPPAVAPAAAPATTRRAVTAIHPPRGPRADRARPAVRPGRARRGRGAAPLLA</sequence>
<name>A0ABW7PR85_9ACTN</name>
<protein>
    <submittedName>
        <fullName evidence="2">Uncharacterized protein</fullName>
    </submittedName>
</protein>
<proteinExistence type="predicted"/>
<feature type="non-terminal residue" evidence="2">
    <location>
        <position position="83"/>
    </location>
</feature>
<comment type="caution">
    <text evidence="2">The sequence shown here is derived from an EMBL/GenBank/DDBJ whole genome shotgun (WGS) entry which is preliminary data.</text>
</comment>
<evidence type="ECO:0000256" key="1">
    <source>
        <dbReference type="SAM" id="MobiDB-lite"/>
    </source>
</evidence>
<dbReference type="EMBL" id="JBBDHD010000192">
    <property type="protein sequence ID" value="MFH7600192.1"/>
    <property type="molecule type" value="Genomic_DNA"/>
</dbReference>
<organism evidence="2 3">
    <name type="scientific">Streptomyces racemochromogenes</name>
    <dbReference type="NCBI Taxonomy" id="67353"/>
    <lineage>
        <taxon>Bacteria</taxon>
        <taxon>Bacillati</taxon>
        <taxon>Actinomycetota</taxon>
        <taxon>Actinomycetes</taxon>
        <taxon>Kitasatosporales</taxon>
        <taxon>Streptomycetaceae</taxon>
        <taxon>Streptomyces</taxon>
    </lineage>
</organism>
<evidence type="ECO:0000313" key="3">
    <source>
        <dbReference type="Proteomes" id="UP001610631"/>
    </source>
</evidence>
<feature type="compositionally biased region" description="Low complexity" evidence="1">
    <location>
        <begin position="37"/>
        <end position="51"/>
    </location>
</feature>
<accession>A0ABW7PR85</accession>